<dbReference type="Proteomes" id="UP000001841">
    <property type="component" value="Chromosome"/>
</dbReference>
<dbReference type="STRING" id="665029.EAMY_3583"/>
<evidence type="ECO:0000313" key="1">
    <source>
        <dbReference type="EMBL" id="CBA23982.1"/>
    </source>
</evidence>
<name>D4I3W1_ERWAC</name>
<reference evidence="1 2" key="1">
    <citation type="journal article" date="2010" name="Mol. Plant Microbe Interact.">
        <title>Complete genome sequence of the fire blight pathogen Erwinia amylovora CFBP 1430 and comparison to other Erwinia spp.</title>
        <authorList>
            <person name="Smits T.H."/>
            <person name="Rezzonico F."/>
            <person name="Kamber T."/>
            <person name="Blom J."/>
            <person name="Goesmann A."/>
            <person name="Frey J.E."/>
            <person name="Duffy B."/>
        </authorList>
    </citation>
    <scope>NUCLEOTIDE SEQUENCE [LARGE SCALE GENOMIC DNA]</scope>
    <source>
        <strain evidence="2">CFBP1430</strain>
    </source>
</reference>
<gene>
    <name evidence="1" type="ordered locus">EAMY_3583</name>
</gene>
<dbReference type="EMBL" id="FN434113">
    <property type="protein sequence ID" value="CBA23982.1"/>
    <property type="molecule type" value="Genomic_DNA"/>
</dbReference>
<proteinExistence type="predicted"/>
<dbReference type="HOGENOM" id="CLU_2733829_0_0_6"/>
<protein>
    <submittedName>
        <fullName evidence="1">Uncharacterized protein</fullName>
    </submittedName>
</protein>
<evidence type="ECO:0000313" key="2">
    <source>
        <dbReference type="Proteomes" id="UP000001841"/>
    </source>
</evidence>
<dbReference type="AlphaFoldDB" id="D4I3W1"/>
<dbReference type="KEGG" id="eam:EAMY_3583"/>
<sequence>MAAWFAPETADRLIARRMIRRDKIRVDAPARAGVSQLSRLVMKPCENDILTIRIAPGSPSAIILRACWISG</sequence>
<accession>D4I3W1</accession>
<organism evidence="1 2">
    <name type="scientific">Erwinia amylovora (strain CFBP1430)</name>
    <dbReference type="NCBI Taxonomy" id="665029"/>
    <lineage>
        <taxon>Bacteria</taxon>
        <taxon>Pseudomonadati</taxon>
        <taxon>Pseudomonadota</taxon>
        <taxon>Gammaproteobacteria</taxon>
        <taxon>Enterobacterales</taxon>
        <taxon>Erwiniaceae</taxon>
        <taxon>Erwinia</taxon>
    </lineage>
</organism>